<keyword evidence="2" id="KW-1185">Reference proteome</keyword>
<accession>A0A9J6H103</accession>
<reference evidence="1 2" key="1">
    <citation type="journal article" date="2020" name="Cell">
        <title>Large-Scale Comparative Analyses of Tick Genomes Elucidate Their Genetic Diversity and Vector Capacities.</title>
        <authorList>
            <consortium name="Tick Genome and Microbiome Consortium (TIGMIC)"/>
            <person name="Jia N."/>
            <person name="Wang J."/>
            <person name="Shi W."/>
            <person name="Du L."/>
            <person name="Sun Y."/>
            <person name="Zhan W."/>
            <person name="Jiang J.F."/>
            <person name="Wang Q."/>
            <person name="Zhang B."/>
            <person name="Ji P."/>
            <person name="Bell-Sakyi L."/>
            <person name="Cui X.M."/>
            <person name="Yuan T.T."/>
            <person name="Jiang B.G."/>
            <person name="Yang W.F."/>
            <person name="Lam T.T."/>
            <person name="Chang Q.C."/>
            <person name="Ding S.J."/>
            <person name="Wang X.J."/>
            <person name="Zhu J.G."/>
            <person name="Ruan X.D."/>
            <person name="Zhao L."/>
            <person name="Wei J.T."/>
            <person name="Ye R.Z."/>
            <person name="Que T.C."/>
            <person name="Du C.H."/>
            <person name="Zhou Y.H."/>
            <person name="Cheng J.X."/>
            <person name="Dai P.F."/>
            <person name="Guo W.B."/>
            <person name="Han X.H."/>
            <person name="Huang E.J."/>
            <person name="Li L.F."/>
            <person name="Wei W."/>
            <person name="Gao Y.C."/>
            <person name="Liu J.Z."/>
            <person name="Shao H.Z."/>
            <person name="Wang X."/>
            <person name="Wang C.C."/>
            <person name="Yang T.C."/>
            <person name="Huo Q.B."/>
            <person name="Li W."/>
            <person name="Chen H.Y."/>
            <person name="Chen S.E."/>
            <person name="Zhou L.G."/>
            <person name="Ni X.B."/>
            <person name="Tian J.H."/>
            <person name="Sheng Y."/>
            <person name="Liu T."/>
            <person name="Pan Y.S."/>
            <person name="Xia L.Y."/>
            <person name="Li J."/>
            <person name="Zhao F."/>
            <person name="Cao W.C."/>
        </authorList>
    </citation>
    <scope>NUCLEOTIDE SEQUENCE [LARGE SCALE GENOMIC DNA]</scope>
    <source>
        <strain evidence="1">HaeL-2018</strain>
    </source>
</reference>
<evidence type="ECO:0000313" key="1">
    <source>
        <dbReference type="EMBL" id="KAH9380721.1"/>
    </source>
</evidence>
<gene>
    <name evidence="1" type="ORF">HPB48_008897</name>
</gene>
<proteinExistence type="predicted"/>
<dbReference type="AlphaFoldDB" id="A0A9J6H103"/>
<dbReference type="Proteomes" id="UP000821853">
    <property type="component" value="Chromosome 8"/>
</dbReference>
<organism evidence="1 2">
    <name type="scientific">Haemaphysalis longicornis</name>
    <name type="common">Bush tick</name>
    <dbReference type="NCBI Taxonomy" id="44386"/>
    <lineage>
        <taxon>Eukaryota</taxon>
        <taxon>Metazoa</taxon>
        <taxon>Ecdysozoa</taxon>
        <taxon>Arthropoda</taxon>
        <taxon>Chelicerata</taxon>
        <taxon>Arachnida</taxon>
        <taxon>Acari</taxon>
        <taxon>Parasitiformes</taxon>
        <taxon>Ixodida</taxon>
        <taxon>Ixodoidea</taxon>
        <taxon>Ixodidae</taxon>
        <taxon>Haemaphysalinae</taxon>
        <taxon>Haemaphysalis</taxon>
    </lineage>
</organism>
<dbReference type="EMBL" id="JABSTR010000010">
    <property type="protein sequence ID" value="KAH9380721.1"/>
    <property type="molecule type" value="Genomic_DNA"/>
</dbReference>
<evidence type="ECO:0000313" key="2">
    <source>
        <dbReference type="Proteomes" id="UP000821853"/>
    </source>
</evidence>
<name>A0A9J6H103_HAELO</name>
<protein>
    <recommendedName>
        <fullName evidence="3">Reverse transcriptase domain-containing protein</fullName>
    </recommendedName>
</protein>
<dbReference type="VEuPathDB" id="VectorBase:HLOH_049105"/>
<evidence type="ECO:0008006" key="3">
    <source>
        <dbReference type="Google" id="ProtNLM"/>
    </source>
</evidence>
<comment type="caution">
    <text evidence="1">The sequence shown here is derived from an EMBL/GenBank/DDBJ whole genome shotgun (WGS) entry which is preliminary data.</text>
</comment>
<sequence>MRWQSGVHSLAVLQLDLKKVFDQVDHAFLFMLLGQCGIGDATVEWINICYTEITTGIIMNGERE</sequence>